<sequence length="108" mass="12668">EEEMKYLRFLQRLTNDILIRGCGSKRTIEKVFQEHLQRKERDIDEEKKKHLMEELKAELQSSTKLDFSISSEGTQYRSESLPLRGIVLARLLSAHAPEQSKNRGHMDI</sequence>
<dbReference type="GO" id="GO:0036064">
    <property type="term" value="C:ciliary basal body"/>
    <property type="evidence" value="ECO:0007669"/>
    <property type="project" value="TreeGrafter"/>
</dbReference>
<dbReference type="Pfam" id="PF15244">
    <property type="entry name" value="HSD3"/>
    <property type="match status" value="1"/>
</dbReference>
<feature type="non-terminal residue" evidence="1">
    <location>
        <position position="1"/>
    </location>
</feature>
<dbReference type="AlphaFoldDB" id="A0A974CV79"/>
<dbReference type="GO" id="GO:0120200">
    <property type="term" value="C:rod photoreceptor outer segment"/>
    <property type="evidence" value="ECO:0007669"/>
    <property type="project" value="TreeGrafter"/>
</dbReference>
<organism evidence="1 2">
    <name type="scientific">Xenopus laevis</name>
    <name type="common">African clawed frog</name>
    <dbReference type="NCBI Taxonomy" id="8355"/>
    <lineage>
        <taxon>Eukaryota</taxon>
        <taxon>Metazoa</taxon>
        <taxon>Chordata</taxon>
        <taxon>Craniata</taxon>
        <taxon>Vertebrata</taxon>
        <taxon>Euteleostomi</taxon>
        <taxon>Amphibia</taxon>
        <taxon>Batrachia</taxon>
        <taxon>Anura</taxon>
        <taxon>Pipoidea</taxon>
        <taxon>Pipidae</taxon>
        <taxon>Xenopodinae</taxon>
        <taxon>Xenopus</taxon>
        <taxon>Xenopus</taxon>
    </lineage>
</organism>
<dbReference type="Proteomes" id="UP000694892">
    <property type="component" value="Chromosome 5L"/>
</dbReference>
<dbReference type="EMBL" id="CM004474">
    <property type="protein sequence ID" value="OCT79410.1"/>
    <property type="molecule type" value="Genomic_DNA"/>
</dbReference>
<dbReference type="PANTHER" id="PTHR14917:SF3">
    <property type="entry name" value="SPERMATOGENESIS ASSOCIATED 7"/>
    <property type="match status" value="1"/>
</dbReference>
<dbReference type="PANTHER" id="PTHR14917">
    <property type="entry name" value="SPERMATOGENESIS-ASSOCIATED PROTEIN 7"/>
    <property type="match status" value="1"/>
</dbReference>
<gene>
    <name evidence="1" type="ORF">XELAEV_18026223mg</name>
</gene>
<reference evidence="2" key="1">
    <citation type="journal article" date="2016" name="Nature">
        <title>Genome evolution in the allotetraploid frog Xenopus laevis.</title>
        <authorList>
            <person name="Session A.M."/>
            <person name="Uno Y."/>
            <person name="Kwon T."/>
            <person name="Chapman J.A."/>
            <person name="Toyoda A."/>
            <person name="Takahashi S."/>
            <person name="Fukui A."/>
            <person name="Hikosaka A."/>
            <person name="Suzuki A."/>
            <person name="Kondo M."/>
            <person name="van Heeringen S.J."/>
            <person name="Quigley I."/>
            <person name="Heinz S."/>
            <person name="Ogino H."/>
            <person name="Ochi H."/>
            <person name="Hellsten U."/>
            <person name="Lyons J.B."/>
            <person name="Simakov O."/>
            <person name="Putnam N."/>
            <person name="Stites J."/>
            <person name="Kuroki Y."/>
            <person name="Tanaka T."/>
            <person name="Michiue T."/>
            <person name="Watanabe M."/>
            <person name="Bogdanovic O."/>
            <person name="Lister R."/>
            <person name="Georgiou G."/>
            <person name="Paranjpe S.S."/>
            <person name="van Kruijsbergen I."/>
            <person name="Shu S."/>
            <person name="Carlson J."/>
            <person name="Kinoshita T."/>
            <person name="Ohta Y."/>
            <person name="Mawaribuchi S."/>
            <person name="Jenkins J."/>
            <person name="Grimwood J."/>
            <person name="Schmutz J."/>
            <person name="Mitros T."/>
            <person name="Mozaffari S.V."/>
            <person name="Suzuki Y."/>
            <person name="Haramoto Y."/>
            <person name="Yamamoto T.S."/>
            <person name="Takagi C."/>
            <person name="Heald R."/>
            <person name="Miller K."/>
            <person name="Haudenschild C."/>
            <person name="Kitzman J."/>
            <person name="Nakayama T."/>
            <person name="Izutsu Y."/>
            <person name="Robert J."/>
            <person name="Fortriede J."/>
            <person name="Burns K."/>
            <person name="Lotay V."/>
            <person name="Karimi K."/>
            <person name="Yasuoka Y."/>
            <person name="Dichmann D.S."/>
            <person name="Flajnik M.F."/>
            <person name="Houston D.W."/>
            <person name="Shendure J."/>
            <person name="DuPasquier L."/>
            <person name="Vize P.D."/>
            <person name="Zorn A.M."/>
            <person name="Ito M."/>
            <person name="Marcotte E.M."/>
            <person name="Wallingford J.B."/>
            <person name="Ito Y."/>
            <person name="Asashima M."/>
            <person name="Ueno N."/>
            <person name="Matsuda Y."/>
            <person name="Veenstra G.J."/>
            <person name="Fujiyama A."/>
            <person name="Harland R.M."/>
            <person name="Taira M."/>
            <person name="Rokhsar D.S."/>
        </authorList>
    </citation>
    <scope>NUCLEOTIDE SEQUENCE [LARGE SCALE GENOMIC DNA]</scope>
    <source>
        <strain evidence="2">J</strain>
    </source>
</reference>
<dbReference type="GO" id="GO:0045494">
    <property type="term" value="P:photoreceptor cell maintenance"/>
    <property type="evidence" value="ECO:0007669"/>
    <property type="project" value="TreeGrafter"/>
</dbReference>
<evidence type="ECO:0000313" key="1">
    <source>
        <dbReference type="EMBL" id="OCT79410.1"/>
    </source>
</evidence>
<accession>A0A974CV79</accession>
<dbReference type="GO" id="GO:0005930">
    <property type="term" value="C:axoneme"/>
    <property type="evidence" value="ECO:0007669"/>
    <property type="project" value="TreeGrafter"/>
</dbReference>
<protein>
    <submittedName>
        <fullName evidence="1">Uncharacterized protein</fullName>
    </submittedName>
</protein>
<dbReference type="InterPro" id="IPR029357">
    <property type="entry name" value="SPATA7"/>
</dbReference>
<proteinExistence type="predicted"/>
<dbReference type="GO" id="GO:0120206">
    <property type="term" value="C:photoreceptor distal connecting cilium"/>
    <property type="evidence" value="ECO:0007669"/>
    <property type="project" value="TreeGrafter"/>
</dbReference>
<dbReference type="GO" id="GO:0000226">
    <property type="term" value="P:microtubule cytoskeleton organization"/>
    <property type="evidence" value="ECO:0007669"/>
    <property type="project" value="TreeGrafter"/>
</dbReference>
<name>A0A974CV79_XENLA</name>
<evidence type="ECO:0000313" key="2">
    <source>
        <dbReference type="Proteomes" id="UP000694892"/>
    </source>
</evidence>